<evidence type="ECO:0000313" key="8">
    <source>
        <dbReference type="EMBL" id="MCD2198162.1"/>
    </source>
</evidence>
<keyword evidence="2" id="KW-0859">Xylose metabolism</keyword>
<keyword evidence="9" id="KW-1185">Reference proteome</keyword>
<dbReference type="EMBL" id="JAJNDB010000011">
    <property type="protein sequence ID" value="MCD2198162.1"/>
    <property type="molecule type" value="Genomic_DNA"/>
</dbReference>
<dbReference type="InterPro" id="IPR000577">
    <property type="entry name" value="Carb_kinase_FGGY"/>
</dbReference>
<evidence type="ECO:0000256" key="5">
    <source>
        <dbReference type="SAM" id="MobiDB-lite"/>
    </source>
</evidence>
<dbReference type="InterPro" id="IPR018485">
    <property type="entry name" value="FGGY_C"/>
</dbReference>
<accession>A0ABS8PIW4</accession>
<evidence type="ECO:0000256" key="4">
    <source>
        <dbReference type="ARBA" id="ARBA00022777"/>
    </source>
</evidence>
<feature type="domain" description="Carbohydrate kinase FGGY N-terminal" evidence="6">
    <location>
        <begin position="4"/>
        <end position="246"/>
    </location>
</feature>
<evidence type="ECO:0000256" key="1">
    <source>
        <dbReference type="ARBA" id="ARBA00009156"/>
    </source>
</evidence>
<dbReference type="InterPro" id="IPR050406">
    <property type="entry name" value="FGGY_Carb_Kinase"/>
</dbReference>
<feature type="compositionally biased region" description="Basic and acidic residues" evidence="5">
    <location>
        <begin position="34"/>
        <end position="50"/>
    </location>
</feature>
<sequence>MSRIWIGVDLGTQGVRAVAVDDDGAVRASASRPLESRRWTAEDGSARHEQDPEAWCAGVDDVLAEVVAGLDRDGSGPVAGLAVDGTSGTVVLTKPDGTPLTPGVMYDDARGRACVDPVRAAGAQLWAELGYRVGETWALPTALALAVEHPGAEIRHQTDVVTTHLVGGPTATDSSTALKTGYDQRRGRWPTDVLDALDLDRTRLPDVVAPGAPLGRVGPVAAARTGLPTGTPVRAGMTDGCAAQLGAGAVAPGEWNAVLGTTLVVKGVTAELLRDPGGTVYCHRSPQAGWWLPGGASNVGAAVLSDVVDPARFDAVTARLEADPPDDVPVVLPLRGRGERFPFDAPDATGFWLDGDRPRGLDTLVASVGETAAFAGLAEGVAFVERLAFSHLAELGADVSGTRVISGGATMNRWWNRRRAAVLGVTLARPRAAEPAVGMALLARAAVDGAGGEPDLVAARDAMVHRAETYEPAPDEGLEQRYLRFRSVLAERGWT</sequence>
<dbReference type="InterPro" id="IPR018484">
    <property type="entry name" value="FGGY_N"/>
</dbReference>
<keyword evidence="2" id="KW-0119">Carbohydrate metabolism</keyword>
<comment type="similarity">
    <text evidence="1">Belongs to the FGGY kinase family.</text>
</comment>
<evidence type="ECO:0000259" key="7">
    <source>
        <dbReference type="Pfam" id="PF02782"/>
    </source>
</evidence>
<dbReference type="Pfam" id="PF00370">
    <property type="entry name" value="FGGY_N"/>
    <property type="match status" value="1"/>
</dbReference>
<feature type="domain" description="Carbohydrate kinase FGGY C-terminal" evidence="7">
    <location>
        <begin position="257"/>
        <end position="446"/>
    </location>
</feature>
<dbReference type="InterPro" id="IPR043129">
    <property type="entry name" value="ATPase_NBD"/>
</dbReference>
<gene>
    <name evidence="8" type="ORF">LQ327_32810</name>
</gene>
<dbReference type="Gene3D" id="3.30.420.40">
    <property type="match status" value="2"/>
</dbReference>
<feature type="region of interest" description="Disordered" evidence="5">
    <location>
        <begin position="27"/>
        <end position="50"/>
    </location>
</feature>
<evidence type="ECO:0000259" key="6">
    <source>
        <dbReference type="Pfam" id="PF00370"/>
    </source>
</evidence>
<dbReference type="Pfam" id="PF02782">
    <property type="entry name" value="FGGY_C"/>
    <property type="match status" value="1"/>
</dbReference>
<dbReference type="RefSeq" id="WP_230740848.1">
    <property type="nucleotide sequence ID" value="NZ_JAJNDB010000011.1"/>
</dbReference>
<name>A0ABS8PIW4_9PSEU</name>
<dbReference type="GO" id="GO:0016301">
    <property type="term" value="F:kinase activity"/>
    <property type="evidence" value="ECO:0007669"/>
    <property type="project" value="UniProtKB-KW"/>
</dbReference>
<dbReference type="PIRSF" id="PIRSF000538">
    <property type="entry name" value="GlpK"/>
    <property type="match status" value="1"/>
</dbReference>
<organism evidence="8 9">
    <name type="scientific">Actinomycetospora endophytica</name>
    <dbReference type="NCBI Taxonomy" id="2291215"/>
    <lineage>
        <taxon>Bacteria</taxon>
        <taxon>Bacillati</taxon>
        <taxon>Actinomycetota</taxon>
        <taxon>Actinomycetes</taxon>
        <taxon>Pseudonocardiales</taxon>
        <taxon>Pseudonocardiaceae</taxon>
        <taxon>Actinomycetospora</taxon>
    </lineage>
</organism>
<proteinExistence type="inferred from homology"/>
<keyword evidence="3" id="KW-0808">Transferase</keyword>
<dbReference type="Proteomes" id="UP001199469">
    <property type="component" value="Unassembled WGS sequence"/>
</dbReference>
<dbReference type="CDD" id="cd07783">
    <property type="entry name" value="ASKHA_NBD_FGGY_SePSK_AtXK1-like"/>
    <property type="match status" value="1"/>
</dbReference>
<reference evidence="8 9" key="1">
    <citation type="submission" date="2021-11" db="EMBL/GenBank/DDBJ databases">
        <title>Draft genome sequence of Actinomycetospora sp. SF1 isolated from the rhizosphere soil.</title>
        <authorList>
            <person name="Duangmal K."/>
            <person name="Chantavorakit T."/>
        </authorList>
    </citation>
    <scope>NUCLEOTIDE SEQUENCE [LARGE SCALE GENOMIC DNA]</scope>
    <source>
        <strain evidence="8 9">TBRC 5722</strain>
    </source>
</reference>
<evidence type="ECO:0000313" key="9">
    <source>
        <dbReference type="Proteomes" id="UP001199469"/>
    </source>
</evidence>
<comment type="caution">
    <text evidence="8">The sequence shown here is derived from an EMBL/GenBank/DDBJ whole genome shotgun (WGS) entry which is preliminary data.</text>
</comment>
<evidence type="ECO:0000256" key="2">
    <source>
        <dbReference type="ARBA" id="ARBA00022629"/>
    </source>
</evidence>
<protein>
    <submittedName>
        <fullName evidence="8">Carbohydrate kinase</fullName>
    </submittedName>
</protein>
<evidence type="ECO:0000256" key="3">
    <source>
        <dbReference type="ARBA" id="ARBA00022679"/>
    </source>
</evidence>
<dbReference type="PANTHER" id="PTHR43095:SF5">
    <property type="entry name" value="XYLULOSE KINASE"/>
    <property type="match status" value="1"/>
</dbReference>
<dbReference type="PANTHER" id="PTHR43095">
    <property type="entry name" value="SUGAR KINASE"/>
    <property type="match status" value="1"/>
</dbReference>
<keyword evidence="4 8" id="KW-0418">Kinase</keyword>
<dbReference type="SUPFAM" id="SSF53067">
    <property type="entry name" value="Actin-like ATPase domain"/>
    <property type="match status" value="2"/>
</dbReference>